<dbReference type="InterPro" id="IPR000836">
    <property type="entry name" value="PRTase_dom"/>
</dbReference>
<dbReference type="CDD" id="cd06223">
    <property type="entry name" value="PRTases_typeI"/>
    <property type="match status" value="1"/>
</dbReference>
<sequence>MIFNDRFHAGKILAQRLLKLKLNLKNTTVAAIPRGGVAVAVEVADTLGVAVYPLVIKKIGAPKNPELAIGACASWGKPVWDRWLIADLKISADYLKKELLNKKREAQAREKFLDVKISPAKFKGKIVIVVDDGLATGQTVIVASKIIRTFGPKELILAVPCGSPAVIEKVEADYDKVICTEQSADYWAVGQFYKDFAPVSDSEVKEMLSVKN</sequence>
<comment type="caution">
    <text evidence="2">The sequence shown here is derived from an EMBL/GenBank/DDBJ whole genome shotgun (WGS) entry which is preliminary data.</text>
</comment>
<organism evidence="2 3">
    <name type="scientific">Candidatus Curtissbacteria bacterium RIFCSPHIGHO2_02_FULL_42_15</name>
    <dbReference type="NCBI Taxonomy" id="1797716"/>
    <lineage>
        <taxon>Bacteria</taxon>
        <taxon>Candidatus Curtissiibacteriota</taxon>
    </lineage>
</organism>
<protein>
    <recommendedName>
        <fullName evidence="1">Phosphoribosyltransferase domain-containing protein</fullName>
    </recommendedName>
</protein>
<dbReference type="SUPFAM" id="SSF53271">
    <property type="entry name" value="PRTase-like"/>
    <property type="match status" value="1"/>
</dbReference>
<dbReference type="EMBL" id="MFBF01000046">
    <property type="protein sequence ID" value="OGD90396.1"/>
    <property type="molecule type" value="Genomic_DNA"/>
</dbReference>
<reference evidence="2 3" key="1">
    <citation type="journal article" date="2016" name="Nat. Commun.">
        <title>Thousands of microbial genomes shed light on interconnected biogeochemical processes in an aquifer system.</title>
        <authorList>
            <person name="Anantharaman K."/>
            <person name="Brown C.T."/>
            <person name="Hug L.A."/>
            <person name="Sharon I."/>
            <person name="Castelle C.J."/>
            <person name="Probst A.J."/>
            <person name="Thomas B.C."/>
            <person name="Singh A."/>
            <person name="Wilkins M.J."/>
            <person name="Karaoz U."/>
            <person name="Brodie E.L."/>
            <person name="Williams K.H."/>
            <person name="Hubbard S.S."/>
            <person name="Banfield J.F."/>
        </authorList>
    </citation>
    <scope>NUCLEOTIDE SEQUENCE [LARGE SCALE GENOMIC DNA]</scope>
</reference>
<proteinExistence type="predicted"/>
<dbReference type="AlphaFoldDB" id="A0A1F5GEY3"/>
<accession>A0A1F5GEY3</accession>
<name>A0A1F5GEY3_9BACT</name>
<evidence type="ECO:0000313" key="3">
    <source>
        <dbReference type="Proteomes" id="UP000177124"/>
    </source>
</evidence>
<feature type="domain" description="Phosphoribosyltransferase" evidence="1">
    <location>
        <begin position="9"/>
        <end position="190"/>
    </location>
</feature>
<dbReference type="Gene3D" id="3.40.50.2020">
    <property type="match status" value="1"/>
</dbReference>
<dbReference type="STRING" id="1797716.A3D07_00925"/>
<gene>
    <name evidence="2" type="ORF">A3D07_00925</name>
</gene>
<dbReference type="Proteomes" id="UP000177124">
    <property type="component" value="Unassembled WGS sequence"/>
</dbReference>
<dbReference type="InterPro" id="IPR029057">
    <property type="entry name" value="PRTase-like"/>
</dbReference>
<dbReference type="Pfam" id="PF00156">
    <property type="entry name" value="Pribosyltran"/>
    <property type="match status" value="1"/>
</dbReference>
<dbReference type="Gene3D" id="3.30.1310.20">
    <property type="entry name" value="PRTase-like"/>
    <property type="match status" value="1"/>
</dbReference>
<evidence type="ECO:0000259" key="1">
    <source>
        <dbReference type="Pfam" id="PF00156"/>
    </source>
</evidence>
<evidence type="ECO:0000313" key="2">
    <source>
        <dbReference type="EMBL" id="OGD90396.1"/>
    </source>
</evidence>